<evidence type="ECO:0000313" key="3">
    <source>
        <dbReference type="Proteomes" id="UP000526307"/>
    </source>
</evidence>
<accession>A0A7Y8VRV2</accession>
<organism evidence="2 3">
    <name type="scientific">Mogibacterium timidum</name>
    <dbReference type="NCBI Taxonomy" id="35519"/>
    <lineage>
        <taxon>Bacteria</taxon>
        <taxon>Bacillati</taxon>
        <taxon>Bacillota</taxon>
        <taxon>Clostridia</taxon>
        <taxon>Peptostreptococcales</taxon>
        <taxon>Anaerovoracaceae</taxon>
        <taxon>Mogibacterium</taxon>
    </lineage>
</organism>
<dbReference type="Proteomes" id="UP000526307">
    <property type="component" value="Unassembled WGS sequence"/>
</dbReference>
<dbReference type="SMART" id="SM00849">
    <property type="entry name" value="Lactamase_B"/>
    <property type="match status" value="1"/>
</dbReference>
<comment type="caution">
    <text evidence="2">The sequence shown here is derived from an EMBL/GenBank/DDBJ whole genome shotgun (WGS) entry which is preliminary data.</text>
</comment>
<dbReference type="Gene3D" id="3.60.15.10">
    <property type="entry name" value="Ribonuclease Z/Hydroxyacylglutathione hydrolase-like"/>
    <property type="match status" value="1"/>
</dbReference>
<dbReference type="InterPro" id="IPR052533">
    <property type="entry name" value="WalJ/YycJ-like"/>
</dbReference>
<dbReference type="InterPro" id="IPR036866">
    <property type="entry name" value="RibonucZ/Hydroxyglut_hydro"/>
</dbReference>
<reference evidence="2 3" key="1">
    <citation type="submission" date="2020-06" db="EMBL/GenBank/DDBJ databases">
        <title>Mogibacterium timidum strain W9173 genomic sequence.</title>
        <authorList>
            <person name="Wade W.G."/>
            <person name="Johnston C.D."/>
            <person name="Chen T."/>
            <person name="Dewhirst F.E."/>
        </authorList>
    </citation>
    <scope>NUCLEOTIDE SEQUENCE [LARGE SCALE GENOMIC DNA]</scope>
    <source>
        <strain evidence="2 3">W9173</strain>
    </source>
</reference>
<dbReference type="GO" id="GO:0016787">
    <property type="term" value="F:hydrolase activity"/>
    <property type="evidence" value="ECO:0007669"/>
    <property type="project" value="UniProtKB-KW"/>
</dbReference>
<keyword evidence="2" id="KW-0378">Hydrolase</keyword>
<evidence type="ECO:0000259" key="1">
    <source>
        <dbReference type="SMART" id="SM00849"/>
    </source>
</evidence>
<name>A0A7Y8VRV2_9FIRM</name>
<sequence length="270" mass="29216">MGKLRIASIGSSSSGNAYIVSNGKTRLLLDVGLTAKRIKEGLAECNLTSDDIQGIFVTHEHVDHVKSIRAIAKACAGAKVYTSRGTAGSCDKFEHIRAEQLEYMSAQDVVRIGDLSIKAFALSHDAAEPLGFSFMEEGEQLSVATDTGVVTDEIDEEVKHANTLVLEANHEESILQMGDYPYSLKRRILGEYGHLSNVASGITIARALLARKCVGRSDSDQRIMLAHLSSHNNTPDTALLTVRNILDENELCQGSDFTIKVAAKDSLTVL</sequence>
<dbReference type="RefSeq" id="WP_009643951.1">
    <property type="nucleotide sequence ID" value="NZ_CALIBD010000063.1"/>
</dbReference>
<dbReference type="InterPro" id="IPR001279">
    <property type="entry name" value="Metallo-B-lactamas"/>
</dbReference>
<dbReference type="SUPFAM" id="SSF56281">
    <property type="entry name" value="Metallo-hydrolase/oxidoreductase"/>
    <property type="match status" value="1"/>
</dbReference>
<dbReference type="AlphaFoldDB" id="A0A7Y8VRV2"/>
<gene>
    <name evidence="2" type="ORF">HW270_05255</name>
</gene>
<dbReference type="EMBL" id="JABXYR010000002">
    <property type="protein sequence ID" value="NWO23473.1"/>
    <property type="molecule type" value="Genomic_DNA"/>
</dbReference>
<keyword evidence="3" id="KW-1185">Reference proteome</keyword>
<proteinExistence type="predicted"/>
<dbReference type="Pfam" id="PF12706">
    <property type="entry name" value="Lactamase_B_2"/>
    <property type="match status" value="1"/>
</dbReference>
<dbReference type="PANTHER" id="PTHR47619">
    <property type="entry name" value="METALLO-HYDROLASE YYCJ-RELATED"/>
    <property type="match status" value="1"/>
</dbReference>
<evidence type="ECO:0000313" key="2">
    <source>
        <dbReference type="EMBL" id="NWO23473.1"/>
    </source>
</evidence>
<dbReference type="PANTHER" id="PTHR47619:SF1">
    <property type="entry name" value="EXODEOXYRIBONUCLEASE WALJ"/>
    <property type="match status" value="1"/>
</dbReference>
<feature type="domain" description="Metallo-beta-lactamase" evidence="1">
    <location>
        <begin position="14"/>
        <end position="194"/>
    </location>
</feature>
<protein>
    <submittedName>
        <fullName evidence="2">MBL fold metallo-hydrolase</fullName>
    </submittedName>
</protein>